<evidence type="ECO:0000313" key="8">
    <source>
        <dbReference type="EMBL" id="EEQ81367.1"/>
    </source>
</evidence>
<dbReference type="PANTHER" id="PTHR24324">
    <property type="entry name" value="HOMEOBOX PROTEIN HHEX"/>
    <property type="match status" value="1"/>
</dbReference>
<sequence>MKHINTKLLAKINKFRILYIETNNKLCNSIEAVYKCFICCNKIIKPNISIQIKNVIQSELKKMQENTVDSISLAFESYFELLHRHLVKSNSNAPKRFSKNITDILEQSFKNSQYPSDFEKVQLADICNLSIKQVSNWFTNKRNRFKSYSKGFFMCNIAKNLLYSVRV</sequence>
<dbReference type="HOGENOM" id="CLU_145531_0_0_1"/>
<dbReference type="OrthoDB" id="10056939at2759"/>
<evidence type="ECO:0000259" key="7">
    <source>
        <dbReference type="PROSITE" id="PS50071"/>
    </source>
</evidence>
<dbReference type="GO" id="GO:0030154">
    <property type="term" value="P:cell differentiation"/>
    <property type="evidence" value="ECO:0007669"/>
    <property type="project" value="TreeGrafter"/>
</dbReference>
<dbReference type="CDD" id="cd00086">
    <property type="entry name" value="homeodomain"/>
    <property type="match status" value="1"/>
</dbReference>
<feature type="domain" description="Homeobox" evidence="7">
    <location>
        <begin position="88"/>
        <end position="148"/>
    </location>
</feature>
<feature type="DNA-binding region" description="Homeobox" evidence="5">
    <location>
        <begin position="90"/>
        <end position="149"/>
    </location>
</feature>
<evidence type="ECO:0000256" key="5">
    <source>
        <dbReference type="PROSITE-ProRule" id="PRU00108"/>
    </source>
</evidence>
<accession>C4VBN5</accession>
<keyword evidence="2 5" id="KW-0238">DNA-binding</keyword>
<dbReference type="STRING" id="578460.C4VBN5"/>
<evidence type="ECO:0000256" key="4">
    <source>
        <dbReference type="ARBA" id="ARBA00023242"/>
    </source>
</evidence>
<dbReference type="InterPro" id="IPR017970">
    <property type="entry name" value="Homeobox_CS"/>
</dbReference>
<dbReference type="InParanoid" id="C4VBN5"/>
<dbReference type="Pfam" id="PF00046">
    <property type="entry name" value="Homeodomain"/>
    <property type="match status" value="1"/>
</dbReference>
<evidence type="ECO:0000256" key="3">
    <source>
        <dbReference type="ARBA" id="ARBA00023155"/>
    </source>
</evidence>
<name>C4VBN5_VAIC1</name>
<evidence type="ECO:0000256" key="1">
    <source>
        <dbReference type="ARBA" id="ARBA00004123"/>
    </source>
</evidence>
<evidence type="ECO:0000256" key="2">
    <source>
        <dbReference type="ARBA" id="ARBA00023125"/>
    </source>
</evidence>
<dbReference type="AlphaFoldDB" id="C4VBN5"/>
<evidence type="ECO:0000256" key="6">
    <source>
        <dbReference type="RuleBase" id="RU000682"/>
    </source>
</evidence>
<dbReference type="GO" id="GO:0000981">
    <property type="term" value="F:DNA-binding transcription factor activity, RNA polymerase II-specific"/>
    <property type="evidence" value="ECO:0007669"/>
    <property type="project" value="InterPro"/>
</dbReference>
<dbReference type="OMA" id="DFTECEI"/>
<comment type="subcellular location">
    <subcellularLocation>
        <location evidence="1 5 6">Nucleus</location>
    </subcellularLocation>
</comment>
<keyword evidence="3 5" id="KW-0371">Homeobox</keyword>
<proteinExistence type="predicted"/>
<dbReference type="KEGG" id="nce:NCER_102223"/>
<gene>
    <name evidence="8" type="ORF">NCER_102223</name>
</gene>
<dbReference type="InterPro" id="IPR009057">
    <property type="entry name" value="Homeodomain-like_sf"/>
</dbReference>
<dbReference type="InterPro" id="IPR001356">
    <property type="entry name" value="HD"/>
</dbReference>
<dbReference type="GO" id="GO:0005634">
    <property type="term" value="C:nucleus"/>
    <property type="evidence" value="ECO:0007669"/>
    <property type="project" value="UniProtKB-SubCell"/>
</dbReference>
<dbReference type="GO" id="GO:0000978">
    <property type="term" value="F:RNA polymerase II cis-regulatory region sequence-specific DNA binding"/>
    <property type="evidence" value="ECO:0007669"/>
    <property type="project" value="TreeGrafter"/>
</dbReference>
<protein>
    <recommendedName>
        <fullName evidence="7">Homeobox domain-containing protein</fullName>
    </recommendedName>
</protein>
<dbReference type="SMART" id="SM00389">
    <property type="entry name" value="HOX"/>
    <property type="match status" value="1"/>
</dbReference>
<keyword evidence="4 5" id="KW-0539">Nucleus</keyword>
<evidence type="ECO:0000313" key="9">
    <source>
        <dbReference type="Proteomes" id="UP000009082"/>
    </source>
</evidence>
<dbReference type="SUPFAM" id="SSF46689">
    <property type="entry name" value="Homeodomain-like"/>
    <property type="match status" value="1"/>
</dbReference>
<dbReference type="EMBL" id="ACOL01000680">
    <property type="protein sequence ID" value="EEQ81367.1"/>
    <property type="molecule type" value="Genomic_DNA"/>
</dbReference>
<reference evidence="9" key="1">
    <citation type="journal article" date="2009" name="PLoS Pathog.">
        <title>Genomic analyses of the microsporidian Nosema ceranae, an emergent pathogen of honey bees.</title>
        <authorList>
            <person name="Cornman R.S."/>
            <person name="Chen Y.P."/>
            <person name="Schatz M.C."/>
            <person name="Street C."/>
            <person name="Zhao Y."/>
            <person name="Desany B."/>
            <person name="Egholm M."/>
            <person name="Hutchison S."/>
            <person name="Pettis J.S."/>
            <person name="Lipkin W.I."/>
            <person name="Evans J.D."/>
        </authorList>
    </citation>
    <scope>NUCLEOTIDE SEQUENCE [LARGE SCALE GENOMIC DNA]</scope>
    <source>
        <strain evidence="9">BRL01</strain>
    </source>
</reference>
<dbReference type="VEuPathDB" id="MicrosporidiaDB:NCER_102223"/>
<dbReference type="InterPro" id="IPR051000">
    <property type="entry name" value="Homeobox_DNA-bind_prot"/>
</dbReference>
<organism evidence="9">
    <name type="scientific">Vairimorpha ceranae (strain BRL01)</name>
    <name type="common">Microsporidian parasite</name>
    <name type="synonym">Nosema ceranae</name>
    <dbReference type="NCBI Taxonomy" id="578460"/>
    <lineage>
        <taxon>Eukaryota</taxon>
        <taxon>Fungi</taxon>
        <taxon>Fungi incertae sedis</taxon>
        <taxon>Microsporidia</taxon>
        <taxon>Nosematidae</taxon>
        <taxon>Vairimorpha</taxon>
    </lineage>
</organism>
<dbReference type="Proteomes" id="UP000009082">
    <property type="component" value="Unassembled WGS sequence"/>
</dbReference>
<dbReference type="Gene3D" id="1.10.10.60">
    <property type="entry name" value="Homeodomain-like"/>
    <property type="match status" value="1"/>
</dbReference>
<dbReference type="PROSITE" id="PS00027">
    <property type="entry name" value="HOMEOBOX_1"/>
    <property type="match status" value="1"/>
</dbReference>
<dbReference type="PROSITE" id="PS50071">
    <property type="entry name" value="HOMEOBOX_2"/>
    <property type="match status" value="1"/>
</dbReference>
<dbReference type="PANTHER" id="PTHR24324:SF5">
    <property type="entry name" value="HEMATOPOIETICALLY-EXPRESSED HOMEOBOX PROTEIN HHEX"/>
    <property type="match status" value="1"/>
</dbReference>